<dbReference type="Gene3D" id="1.10.260.170">
    <property type="match status" value="1"/>
</dbReference>
<dbReference type="InterPro" id="IPR021162">
    <property type="entry name" value="Dot1"/>
</dbReference>
<keyword evidence="6 14" id="KW-0949">S-adenosyl-L-methionine</keyword>
<dbReference type="FunFam" id="3.40.50.150:FF:000033">
    <property type="entry name" value="Histone-lysine N-methyltransferase, H3 lysine-79 specific"/>
    <property type="match status" value="1"/>
</dbReference>
<evidence type="ECO:0000256" key="16">
    <source>
        <dbReference type="SAM" id="MobiDB-lite"/>
    </source>
</evidence>
<dbReference type="OrthoDB" id="443402at2759"/>
<evidence type="ECO:0000259" key="17">
    <source>
        <dbReference type="PROSITE" id="PS51569"/>
    </source>
</evidence>
<name>A0A1Y2BHN0_9TREE</name>
<evidence type="ECO:0000256" key="5">
    <source>
        <dbReference type="ARBA" id="ARBA00022679"/>
    </source>
</evidence>
<reference evidence="18 19" key="1">
    <citation type="submission" date="2016-07" db="EMBL/GenBank/DDBJ databases">
        <title>Pervasive Adenine N6-methylation of Active Genes in Fungi.</title>
        <authorList>
            <consortium name="DOE Joint Genome Institute"/>
            <person name="Mondo S.J."/>
            <person name="Dannebaum R.O."/>
            <person name="Kuo R.C."/>
            <person name="Labutti K."/>
            <person name="Haridas S."/>
            <person name="Kuo A."/>
            <person name="Salamov A."/>
            <person name="Ahrendt S.R."/>
            <person name="Lipzen A."/>
            <person name="Sullivan W."/>
            <person name="Andreopoulos W.B."/>
            <person name="Clum A."/>
            <person name="Lindquist E."/>
            <person name="Daum C."/>
            <person name="Ramamoorthy G.K."/>
            <person name="Gryganskyi A."/>
            <person name="Culley D."/>
            <person name="Magnuson J.K."/>
            <person name="James T.Y."/>
            <person name="O'Malley M.A."/>
            <person name="Stajich J.E."/>
            <person name="Spatafora J.W."/>
            <person name="Visel A."/>
            <person name="Grigoriev I.V."/>
        </authorList>
    </citation>
    <scope>NUCLEOTIDE SEQUENCE [LARGE SCALE GENOMIC DNA]</scope>
    <source>
        <strain evidence="18 19">68-887.2</strain>
    </source>
</reference>
<dbReference type="EMBL" id="MCFC01000003">
    <property type="protein sequence ID" value="ORY34276.1"/>
    <property type="molecule type" value="Genomic_DNA"/>
</dbReference>
<evidence type="ECO:0000313" key="19">
    <source>
        <dbReference type="Proteomes" id="UP000193986"/>
    </source>
</evidence>
<evidence type="ECO:0000256" key="15">
    <source>
        <dbReference type="PIRSR" id="PIRSR017570-1"/>
    </source>
</evidence>
<dbReference type="PIRSF" id="PIRSF017570">
    <property type="entry name" value="Histone_H3-K79_MeTrfase"/>
    <property type="match status" value="1"/>
</dbReference>
<comment type="similarity">
    <text evidence="14">Belongs to the class I-like SAM-binding methyltransferase superfamily. DOT1 family.</text>
</comment>
<dbReference type="AlphaFoldDB" id="A0A1Y2BHN0"/>
<evidence type="ECO:0000256" key="13">
    <source>
        <dbReference type="ARBA" id="ARBA00047770"/>
    </source>
</evidence>
<evidence type="ECO:0000256" key="14">
    <source>
        <dbReference type="PIRNR" id="PIRNR017570"/>
    </source>
</evidence>
<evidence type="ECO:0000256" key="11">
    <source>
        <dbReference type="ARBA" id="ARBA00023242"/>
    </source>
</evidence>
<dbReference type="GO" id="GO:0140956">
    <property type="term" value="F:histone H3K79 trimethyltransferase activity"/>
    <property type="evidence" value="ECO:0007669"/>
    <property type="project" value="UniProtKB-EC"/>
</dbReference>
<dbReference type="InterPro" id="IPR030445">
    <property type="entry name" value="H3-K79_meTrfase"/>
</dbReference>
<keyword evidence="8 14" id="KW-0156">Chromatin regulator</keyword>
<sequence>MFSFFGPEDDNAKSRGPIVGKSIRKVTTPSTKITTAKPTLPSAIALKNGSSSKQNSARRNASSSKDLLRVQMKKGPSTPKRKRATERIESESEGSSDDGLENHKRGKVSSGTSTPFAGDEMMDRNVWRGGGEWEGFMPCEDVVRGIRREWSGPTPPGKGGLERYMAYFPQEGFENGDTLPSVELQHPAKGCRERFVLLQATMPREYEPVHELRKVLQMIFDHYIPAKHRDKFGYLLPTHLDHPSRMASPRPDAVITPPPDGPTETIGDALRKALAPNRRDGPGLIKAMDRFNAAMVGIQEDGSMDAHLSTKQLTRAEWSKLVDVVHEQAYSRAVGPYSHELEHHPKHPDEVAKAITDIEDSYGELRHDFMTKIIEQTGLGPDSVFVDLGSGVGNCVVQAALQAGCKSYGFELLPVPAHCARVQLAEARRRWAMWYLDGNSNTAVYEGDFRDHSKVHRLLEKADVVLVNNEVFPPSLNDHLTNMFLDLKDGAIIVSLKPFVPEGFRINESNCDKFAAVVRSTQHTYYQGWVSWKADSGTYYIQVKDKSMREKFEEDMKRGRNR</sequence>
<dbReference type="GO" id="GO:0000781">
    <property type="term" value="C:chromosome, telomeric region"/>
    <property type="evidence" value="ECO:0007669"/>
    <property type="project" value="GOC"/>
</dbReference>
<comment type="subcellular location">
    <subcellularLocation>
        <location evidence="1 14">Nucleus</location>
    </subcellularLocation>
</comment>
<dbReference type="PROSITE" id="PS51569">
    <property type="entry name" value="DOT1"/>
    <property type="match status" value="1"/>
</dbReference>
<organism evidence="18 19">
    <name type="scientific">Naematelia encephala</name>
    <dbReference type="NCBI Taxonomy" id="71784"/>
    <lineage>
        <taxon>Eukaryota</taxon>
        <taxon>Fungi</taxon>
        <taxon>Dikarya</taxon>
        <taxon>Basidiomycota</taxon>
        <taxon>Agaricomycotina</taxon>
        <taxon>Tremellomycetes</taxon>
        <taxon>Tremellales</taxon>
        <taxon>Naemateliaceae</taxon>
        <taxon>Naematelia</taxon>
    </lineage>
</organism>
<evidence type="ECO:0000256" key="2">
    <source>
        <dbReference type="ARBA" id="ARBA00012190"/>
    </source>
</evidence>
<keyword evidence="9 14" id="KW-0805">Transcription regulation</keyword>
<comment type="function">
    <text evidence="14">Histone methyltransferase that specifically trimethylates histone H3 to form H3K79me3. This methylation is required for telomere silencing and for the pachytene checkpoint during the meiotic cell cycle by allowing the recruitment of RAD9 to double strand breaks. Nucleosomes are preferred as substrate compared to free histone.</text>
</comment>
<evidence type="ECO:0000256" key="4">
    <source>
        <dbReference type="ARBA" id="ARBA00022603"/>
    </source>
</evidence>
<dbReference type="GO" id="GO:0000077">
    <property type="term" value="P:DNA damage checkpoint signaling"/>
    <property type="evidence" value="ECO:0007669"/>
    <property type="project" value="InterPro"/>
</dbReference>
<evidence type="ECO:0000256" key="6">
    <source>
        <dbReference type="ARBA" id="ARBA00022691"/>
    </source>
</evidence>
<dbReference type="GO" id="GO:0032259">
    <property type="term" value="P:methylation"/>
    <property type="evidence" value="ECO:0007669"/>
    <property type="project" value="UniProtKB-KW"/>
</dbReference>
<evidence type="ECO:0000256" key="1">
    <source>
        <dbReference type="ARBA" id="ARBA00004123"/>
    </source>
</evidence>
<dbReference type="InParanoid" id="A0A1Y2BHN0"/>
<feature type="binding site" evidence="15">
    <location>
        <begin position="448"/>
        <end position="449"/>
    </location>
    <ligand>
        <name>S-adenosyl-L-methionine</name>
        <dbReference type="ChEBI" id="CHEBI:59789"/>
    </ligand>
</feature>
<dbReference type="Pfam" id="PF08123">
    <property type="entry name" value="DOT1"/>
    <property type="match status" value="1"/>
</dbReference>
<dbReference type="Proteomes" id="UP000193986">
    <property type="component" value="Unassembled WGS sequence"/>
</dbReference>
<evidence type="ECO:0000256" key="12">
    <source>
        <dbReference type="ARBA" id="ARBA00029821"/>
    </source>
</evidence>
<feature type="region of interest" description="Disordered" evidence="16">
    <location>
        <begin position="1"/>
        <end position="123"/>
    </location>
</feature>
<feature type="binding site" evidence="15">
    <location>
        <begin position="362"/>
        <end position="365"/>
    </location>
    <ligand>
        <name>S-adenosyl-L-methionine</name>
        <dbReference type="ChEBI" id="CHEBI:59789"/>
    </ligand>
</feature>
<dbReference type="SUPFAM" id="SSF53335">
    <property type="entry name" value="S-adenosyl-L-methionine-dependent methyltransferases"/>
    <property type="match status" value="1"/>
</dbReference>
<feature type="compositionally biased region" description="Polar residues" evidence="16">
    <location>
        <begin position="48"/>
        <end position="65"/>
    </location>
</feature>
<evidence type="ECO:0000313" key="18">
    <source>
        <dbReference type="EMBL" id="ORY34276.1"/>
    </source>
</evidence>
<evidence type="ECO:0000256" key="7">
    <source>
        <dbReference type="ARBA" id="ARBA00022737"/>
    </source>
</evidence>
<keyword evidence="19" id="KW-1185">Reference proteome</keyword>
<keyword evidence="5 14" id="KW-0808">Transferase</keyword>
<keyword evidence="7" id="KW-0677">Repeat</keyword>
<accession>A0A1Y2BHN0</accession>
<feature type="binding site" evidence="15">
    <location>
        <begin position="385"/>
        <end position="394"/>
    </location>
    <ligand>
        <name>S-adenosyl-L-methionine</name>
        <dbReference type="ChEBI" id="CHEBI:59789"/>
    </ligand>
</feature>
<gene>
    <name evidence="18" type="ORF">BCR39DRAFT_517400</name>
</gene>
<dbReference type="InterPro" id="IPR025789">
    <property type="entry name" value="DOT1_dom"/>
</dbReference>
<dbReference type="InterPro" id="IPR029063">
    <property type="entry name" value="SAM-dependent_MTases_sf"/>
</dbReference>
<comment type="caution">
    <text evidence="18">The sequence shown here is derived from an EMBL/GenBank/DDBJ whole genome shotgun (WGS) entry which is preliminary data.</text>
</comment>
<comment type="catalytic activity">
    <reaction evidence="13 14">
        <text>L-lysyl(79)-[histone H3] + 3 S-adenosyl-L-methionine = N(6),N(6),N(6)-trimethyl-L-lysyl(79)-[histone H3] + 3 S-adenosyl-L-homocysteine + 3 H(+)</text>
        <dbReference type="Rhea" id="RHEA:60328"/>
        <dbReference type="Rhea" id="RHEA-COMP:15549"/>
        <dbReference type="Rhea" id="RHEA-COMP:15552"/>
        <dbReference type="ChEBI" id="CHEBI:15378"/>
        <dbReference type="ChEBI" id="CHEBI:29969"/>
        <dbReference type="ChEBI" id="CHEBI:57856"/>
        <dbReference type="ChEBI" id="CHEBI:59789"/>
        <dbReference type="ChEBI" id="CHEBI:61961"/>
        <dbReference type="EC" id="2.1.1.360"/>
    </reaction>
</comment>
<feature type="domain" description="DOT1" evidence="17">
    <location>
        <begin position="228"/>
        <end position="557"/>
    </location>
</feature>
<keyword evidence="10 14" id="KW-0804">Transcription</keyword>
<dbReference type="GO" id="GO:0031509">
    <property type="term" value="P:subtelomeric heterochromatin formation"/>
    <property type="evidence" value="ECO:0007669"/>
    <property type="project" value="InterPro"/>
</dbReference>
<dbReference type="GO" id="GO:0006281">
    <property type="term" value="P:DNA repair"/>
    <property type="evidence" value="ECO:0007669"/>
    <property type="project" value="InterPro"/>
</dbReference>
<dbReference type="Gene3D" id="3.40.50.150">
    <property type="entry name" value="Vaccinia Virus protein VP39"/>
    <property type="match status" value="1"/>
</dbReference>
<dbReference type="GO" id="GO:0005634">
    <property type="term" value="C:nucleus"/>
    <property type="evidence" value="ECO:0007669"/>
    <property type="project" value="UniProtKB-SubCell"/>
</dbReference>
<dbReference type="EC" id="2.1.1.360" evidence="2 14"/>
<dbReference type="STRING" id="71784.A0A1Y2BHN0"/>
<dbReference type="GO" id="GO:0042393">
    <property type="term" value="F:histone binding"/>
    <property type="evidence" value="ECO:0007669"/>
    <property type="project" value="InterPro"/>
</dbReference>
<dbReference type="GO" id="GO:0000786">
    <property type="term" value="C:nucleosome"/>
    <property type="evidence" value="ECO:0007669"/>
    <property type="project" value="InterPro"/>
</dbReference>
<keyword evidence="4 14" id="KW-0489">Methyltransferase</keyword>
<keyword evidence="11 14" id="KW-0539">Nucleus</keyword>
<proteinExistence type="inferred from homology"/>
<evidence type="ECO:0000256" key="9">
    <source>
        <dbReference type="ARBA" id="ARBA00023015"/>
    </source>
</evidence>
<protein>
    <recommendedName>
        <fullName evidence="3 14">Histone-lysine N-methyltransferase, H3 lysine-79 specific</fullName>
        <ecNumber evidence="2 14">2.1.1.360</ecNumber>
    </recommendedName>
    <alternativeName>
        <fullName evidence="12 14">Histone H3-K79 methyltransferase</fullName>
    </alternativeName>
</protein>
<dbReference type="CDD" id="cd02440">
    <property type="entry name" value="AdoMet_MTases"/>
    <property type="match status" value="1"/>
</dbReference>
<dbReference type="PANTHER" id="PTHR21451:SF0">
    <property type="entry name" value="HISTONE-LYSINE N-METHYLTRANSFERASE, H3 LYSINE-79 SPECIFIC"/>
    <property type="match status" value="1"/>
</dbReference>
<feature type="compositionally biased region" description="Polar residues" evidence="16">
    <location>
        <begin position="25"/>
        <end position="37"/>
    </location>
</feature>
<dbReference type="PANTHER" id="PTHR21451">
    <property type="entry name" value="HISTONE H3 METHYLTRANSFERASE"/>
    <property type="match status" value="1"/>
</dbReference>
<evidence type="ECO:0000256" key="10">
    <source>
        <dbReference type="ARBA" id="ARBA00023163"/>
    </source>
</evidence>
<evidence type="ECO:0000256" key="8">
    <source>
        <dbReference type="ARBA" id="ARBA00022853"/>
    </source>
</evidence>
<evidence type="ECO:0000256" key="3">
    <source>
        <dbReference type="ARBA" id="ARBA00020987"/>
    </source>
</evidence>
<feature type="binding site" evidence="15">
    <location>
        <position position="411"/>
    </location>
    <ligand>
        <name>S-adenosyl-L-methionine</name>
        <dbReference type="ChEBI" id="CHEBI:59789"/>
    </ligand>
</feature>